<evidence type="ECO:0000259" key="5">
    <source>
        <dbReference type="PROSITE" id="PS50113"/>
    </source>
</evidence>
<protein>
    <submittedName>
        <fullName evidence="7">PAS domain S-box protein</fullName>
    </submittedName>
    <submittedName>
        <fullName evidence="8">PAS domain S-box-containing protein/diguanylate cyclase (GGDEF)-like protein</fullName>
    </submittedName>
</protein>
<keyword evidence="10" id="KW-1185">Reference proteome</keyword>
<dbReference type="Gene3D" id="3.40.190.10">
    <property type="entry name" value="Periplasmic binding protein-like II"/>
    <property type="match status" value="2"/>
</dbReference>
<dbReference type="SUPFAM" id="SSF55785">
    <property type="entry name" value="PYP-like sensor domain (PAS domain)"/>
    <property type="match status" value="3"/>
</dbReference>
<evidence type="ECO:0000256" key="3">
    <source>
        <dbReference type="SAM" id="SignalP"/>
    </source>
</evidence>
<dbReference type="InterPro" id="IPR043128">
    <property type="entry name" value="Rev_trsase/Diguanyl_cyclase"/>
</dbReference>
<feature type="domain" description="PAC" evidence="5">
    <location>
        <begin position="670"/>
        <end position="722"/>
    </location>
</feature>
<dbReference type="InterPro" id="IPR001610">
    <property type="entry name" value="PAC"/>
</dbReference>
<keyword evidence="2" id="KW-1133">Transmembrane helix</keyword>
<feature type="domain" description="PAS" evidence="4">
    <location>
        <begin position="612"/>
        <end position="667"/>
    </location>
</feature>
<dbReference type="InterPro" id="IPR052155">
    <property type="entry name" value="Biofilm_reg_signaling"/>
</dbReference>
<feature type="domain" description="PAS" evidence="4">
    <location>
        <begin position="472"/>
        <end position="511"/>
    </location>
</feature>
<keyword evidence="2" id="KW-0472">Membrane</keyword>
<feature type="domain" description="PAC" evidence="5">
    <location>
        <begin position="418"/>
        <end position="471"/>
    </location>
</feature>
<dbReference type="SMART" id="SM00267">
    <property type="entry name" value="GGDEF"/>
    <property type="match status" value="1"/>
</dbReference>
<sequence length="900" mass="101066">MKRWFILLGLLLLTLPSRAEQVLTMGVFSYREKPLMQQMYQPLADYLSEQLTDTRVQLLVLSQDEMEQQLNRNNLDLVFTNPSHYLLLRSQNALTGVLATKISRERDIATSALGGVIVARRERDDVQTLDNLRAHTVAIPGYRFLGGFQTQVFELQEAGIALRDLRLSVVGGHDSVIDAVISGQADAGFVRTGILEGLPVEDRTRLKVINAQHLPGFPFAVSTRLYPEWPFLALPKVSPLHIRRIASALMALEHAHPAARAAKIEGFAPPGDYLPVENLARHLLQPPYDREPAPSLLAMWRFYGPWLVFVCVLLLLLSLSLVALVGKHLQVRQSRQAYRDQSRKLEEVIWGTGIGVWEWQVTGDIIACSDQCAYPAGYQHGWPDGMATSRLRAVFYPGDLRRLQQATQRVLNAEYEQIELELRMRHGRGGYAWILLKGRVASRSAAGRVLRMSGTLQDITQRRAQQETIAGNEERLRTIVSFLPMGIVLTDHKGRVVQCNSAVEHLLNTAPGHQLDEVYERRGWRVQRPDGSDMPKEEFASHRALKERRPVHNVVMELSTDTGIRWLNVSATPLGHVNYSLVVSFTDITAERRADLELRLAASVFGYSREAIMITNEDELILDVNEAFTRITGYARDEVLGQSAGKLISDRHSESFYSELWRALAGHGYWQGEVWSRRKNGERYAQMLSVSRVQDEGGRSQHFVSMFSDITPLLDQQEKLERIAHYDVLTGLPNRLLLADRLQQAMANCRRRGGAVGLVFLDLDGFKAVNDVHGHDAGDELLRQLAQRMQGCLRENDTLARQGGDEFVAVLAGMNSPDDGTEVLQRLLVAAGEPVQLDGGVVQVSASLGMAVYPRDGVDADQLMRRADLAMYAAKQEGKNRWQRFADLQQSQLEYELGDV</sequence>
<reference evidence="7 9" key="1">
    <citation type="submission" date="2017-08" db="EMBL/GenBank/DDBJ databases">
        <title>Draft Genome Sequence of the Marine Bacterium Oceanimonas baumannii ATCC 700832.</title>
        <authorList>
            <person name="Mcclelland W.D."/>
            <person name="Brennan M.A."/>
            <person name="Trachtenberg A.M."/>
            <person name="Maclea K.S."/>
        </authorList>
    </citation>
    <scope>NUCLEOTIDE SEQUENCE [LARGE SCALE GENOMIC DNA]</scope>
    <source>
        <strain evidence="7 9">ATCC 700832</strain>
    </source>
</reference>
<dbReference type="PROSITE" id="PS50887">
    <property type="entry name" value="GGDEF"/>
    <property type="match status" value="1"/>
</dbReference>
<dbReference type="Proteomes" id="UP000243640">
    <property type="component" value="Unassembled WGS sequence"/>
</dbReference>
<evidence type="ECO:0000259" key="6">
    <source>
        <dbReference type="PROSITE" id="PS50887"/>
    </source>
</evidence>
<dbReference type="NCBIfam" id="TIGR00229">
    <property type="entry name" value="sensory_box"/>
    <property type="match status" value="2"/>
</dbReference>
<gene>
    <name evidence="7" type="ORF">B6S09_10505</name>
    <name evidence="8" type="ORF">LY04_02142</name>
</gene>
<dbReference type="GO" id="GO:0003824">
    <property type="term" value="F:catalytic activity"/>
    <property type="evidence" value="ECO:0007669"/>
    <property type="project" value="UniProtKB-ARBA"/>
</dbReference>
<dbReference type="PANTHER" id="PTHR44757:SF2">
    <property type="entry name" value="BIOFILM ARCHITECTURE MAINTENANCE PROTEIN MBAA"/>
    <property type="match status" value="1"/>
</dbReference>
<dbReference type="EMBL" id="SODO01000007">
    <property type="protein sequence ID" value="TDW58790.1"/>
    <property type="molecule type" value="Genomic_DNA"/>
</dbReference>
<dbReference type="SUPFAM" id="SSF53850">
    <property type="entry name" value="Periplasmic binding protein-like II"/>
    <property type="match status" value="1"/>
</dbReference>
<comment type="cofactor">
    <cofactor evidence="1">
        <name>Mg(2+)</name>
        <dbReference type="ChEBI" id="CHEBI:18420"/>
    </cofactor>
</comment>
<feature type="chain" id="PRO_5012895672" evidence="3">
    <location>
        <begin position="20"/>
        <end position="900"/>
    </location>
</feature>
<dbReference type="PROSITE" id="PS50112">
    <property type="entry name" value="PAS"/>
    <property type="match status" value="2"/>
</dbReference>
<accession>A0A235CGZ4</accession>
<dbReference type="PROSITE" id="PS50113">
    <property type="entry name" value="PAC"/>
    <property type="match status" value="2"/>
</dbReference>
<keyword evidence="2" id="KW-0812">Transmembrane</keyword>
<feature type="domain" description="GGDEF" evidence="6">
    <location>
        <begin position="754"/>
        <end position="887"/>
    </location>
</feature>
<dbReference type="AlphaFoldDB" id="A0A235CGZ4"/>
<dbReference type="CDD" id="cd01949">
    <property type="entry name" value="GGDEF"/>
    <property type="match status" value="1"/>
</dbReference>
<dbReference type="Pfam" id="PF12974">
    <property type="entry name" value="Phosphonate-bd"/>
    <property type="match status" value="1"/>
</dbReference>
<dbReference type="CDD" id="cd00130">
    <property type="entry name" value="PAS"/>
    <property type="match status" value="3"/>
</dbReference>
<reference evidence="8 10" key="2">
    <citation type="submission" date="2019-03" db="EMBL/GenBank/DDBJ databases">
        <title>Genomic Encyclopedia of Archaeal and Bacterial Type Strains, Phase II (KMG-II): from individual species to whole genera.</title>
        <authorList>
            <person name="Goeker M."/>
        </authorList>
    </citation>
    <scope>NUCLEOTIDE SEQUENCE [LARGE SCALE GENOMIC DNA]</scope>
    <source>
        <strain evidence="8 10">DSM 15594</strain>
    </source>
</reference>
<feature type="transmembrane region" description="Helical" evidence="2">
    <location>
        <begin position="303"/>
        <end position="325"/>
    </location>
</feature>
<dbReference type="InterPro" id="IPR035965">
    <property type="entry name" value="PAS-like_dom_sf"/>
</dbReference>
<dbReference type="InterPro" id="IPR013655">
    <property type="entry name" value="PAS_fold_3"/>
</dbReference>
<dbReference type="Pfam" id="PF00990">
    <property type="entry name" value="GGDEF"/>
    <property type="match status" value="1"/>
</dbReference>
<dbReference type="NCBIfam" id="TIGR00254">
    <property type="entry name" value="GGDEF"/>
    <property type="match status" value="1"/>
</dbReference>
<dbReference type="PANTHER" id="PTHR44757">
    <property type="entry name" value="DIGUANYLATE CYCLASE DGCP"/>
    <property type="match status" value="1"/>
</dbReference>
<dbReference type="Gene3D" id="3.30.70.270">
    <property type="match status" value="1"/>
</dbReference>
<evidence type="ECO:0000256" key="1">
    <source>
        <dbReference type="ARBA" id="ARBA00001946"/>
    </source>
</evidence>
<evidence type="ECO:0000313" key="10">
    <source>
        <dbReference type="Proteomes" id="UP000295058"/>
    </source>
</evidence>
<organism evidence="7 9">
    <name type="scientific">Oceanimonas baumannii</name>
    <dbReference type="NCBI Taxonomy" id="129578"/>
    <lineage>
        <taxon>Bacteria</taxon>
        <taxon>Pseudomonadati</taxon>
        <taxon>Pseudomonadota</taxon>
        <taxon>Gammaproteobacteria</taxon>
        <taxon>Aeromonadales</taxon>
        <taxon>Aeromonadaceae</taxon>
        <taxon>Oceanimonas</taxon>
    </lineage>
</organism>
<proteinExistence type="predicted"/>
<evidence type="ECO:0000259" key="4">
    <source>
        <dbReference type="PROSITE" id="PS50112"/>
    </source>
</evidence>
<dbReference type="InterPro" id="IPR029787">
    <property type="entry name" value="Nucleotide_cyclase"/>
</dbReference>
<dbReference type="SMART" id="SM00091">
    <property type="entry name" value="PAS"/>
    <property type="match status" value="3"/>
</dbReference>
<evidence type="ECO:0000256" key="2">
    <source>
        <dbReference type="SAM" id="Phobius"/>
    </source>
</evidence>
<dbReference type="SMART" id="SM00086">
    <property type="entry name" value="PAC"/>
    <property type="match status" value="3"/>
</dbReference>
<dbReference type="InterPro" id="IPR000014">
    <property type="entry name" value="PAS"/>
</dbReference>
<dbReference type="FunFam" id="3.30.70.270:FF:000001">
    <property type="entry name" value="Diguanylate cyclase domain protein"/>
    <property type="match status" value="1"/>
</dbReference>
<dbReference type="Pfam" id="PF08447">
    <property type="entry name" value="PAS_3"/>
    <property type="match status" value="1"/>
</dbReference>
<dbReference type="Pfam" id="PF13426">
    <property type="entry name" value="PAS_9"/>
    <property type="match status" value="2"/>
</dbReference>
<keyword evidence="3" id="KW-0732">Signal</keyword>
<dbReference type="OrthoDB" id="73375at2"/>
<name>A0A235CGZ4_9GAMM</name>
<evidence type="ECO:0000313" key="9">
    <source>
        <dbReference type="Proteomes" id="UP000243640"/>
    </source>
</evidence>
<dbReference type="Proteomes" id="UP000295058">
    <property type="component" value="Unassembled WGS sequence"/>
</dbReference>
<evidence type="ECO:0000313" key="8">
    <source>
        <dbReference type="EMBL" id="TDW58790.1"/>
    </source>
</evidence>
<dbReference type="Gene3D" id="3.30.450.20">
    <property type="entry name" value="PAS domain"/>
    <property type="match status" value="3"/>
</dbReference>
<dbReference type="InterPro" id="IPR000700">
    <property type="entry name" value="PAS-assoc_C"/>
</dbReference>
<comment type="caution">
    <text evidence="7">The sequence shown here is derived from an EMBL/GenBank/DDBJ whole genome shotgun (WGS) entry which is preliminary data.</text>
</comment>
<evidence type="ECO:0000313" key="7">
    <source>
        <dbReference type="EMBL" id="OYD23881.1"/>
    </source>
</evidence>
<dbReference type="RefSeq" id="WP_094278441.1">
    <property type="nucleotide sequence ID" value="NZ_NQJF01000008.1"/>
</dbReference>
<dbReference type="SUPFAM" id="SSF55073">
    <property type="entry name" value="Nucleotide cyclase"/>
    <property type="match status" value="1"/>
</dbReference>
<feature type="signal peptide" evidence="3">
    <location>
        <begin position="1"/>
        <end position="19"/>
    </location>
</feature>
<dbReference type="EMBL" id="NQJF01000008">
    <property type="protein sequence ID" value="OYD23881.1"/>
    <property type="molecule type" value="Genomic_DNA"/>
</dbReference>
<dbReference type="InterPro" id="IPR000160">
    <property type="entry name" value="GGDEF_dom"/>
</dbReference>